<accession>A0A0R2PSY3</accession>
<dbReference type="AlphaFoldDB" id="A0A0R2PSY3"/>
<gene>
    <name evidence="1" type="ORF">ABR63_07170</name>
</gene>
<dbReference type="Proteomes" id="UP000050874">
    <property type="component" value="Unassembled WGS sequence"/>
</dbReference>
<organism evidence="1 2">
    <name type="scientific">SAR86 cluster bacterium BACL1 MAG-120920-bin57</name>
    <dbReference type="NCBI Taxonomy" id="1655571"/>
    <lineage>
        <taxon>Bacteria</taxon>
        <taxon>Pseudomonadati</taxon>
        <taxon>Pseudomonadota</taxon>
        <taxon>Gammaproteobacteria</taxon>
        <taxon>SAR86 cluster</taxon>
    </lineage>
</organism>
<proteinExistence type="predicted"/>
<reference evidence="2" key="1">
    <citation type="submission" date="2015-10" db="EMBL/GenBank/DDBJ databases">
        <title>Metagenome-Assembled Genomes uncover a global brackish microbiome.</title>
        <authorList>
            <person name="Hugerth L.W."/>
            <person name="Larsson J."/>
            <person name="Alneberg J."/>
            <person name="Lindh M.V."/>
            <person name="Legrand C."/>
            <person name="Pinhassi J."/>
            <person name="Andersson A."/>
        </authorList>
    </citation>
    <scope>NUCLEOTIDE SEQUENCE [LARGE SCALE GENOMIC DNA]</scope>
</reference>
<dbReference type="EMBL" id="LIAV01000035">
    <property type="protein sequence ID" value="KRO41013.1"/>
    <property type="molecule type" value="Genomic_DNA"/>
</dbReference>
<comment type="caution">
    <text evidence="1">The sequence shown here is derived from an EMBL/GenBank/DDBJ whole genome shotgun (WGS) entry which is preliminary data.</text>
</comment>
<sequence>MSDEKRLRPDYFPALRSRAETETTPDYLNYLSDTIELAHNNLLKEHSPFYKILTIFNTKKPLGLNDIKSILDEVQKLKKT</sequence>
<protein>
    <submittedName>
        <fullName evidence="1">Uncharacterized protein</fullName>
    </submittedName>
</protein>
<name>A0A0R2PSY3_9GAMM</name>
<evidence type="ECO:0000313" key="1">
    <source>
        <dbReference type="EMBL" id="KRO41013.1"/>
    </source>
</evidence>
<evidence type="ECO:0000313" key="2">
    <source>
        <dbReference type="Proteomes" id="UP000050874"/>
    </source>
</evidence>